<dbReference type="PROSITE" id="PS51192">
    <property type="entry name" value="HELICASE_ATP_BIND_1"/>
    <property type="match status" value="1"/>
</dbReference>
<dbReference type="WBParaSite" id="ACRNAN_scaffold1738.g11724.t1">
    <property type="protein sequence ID" value="ACRNAN_scaffold1738.g11724.t1"/>
    <property type="gene ID" value="ACRNAN_scaffold1738.g11724"/>
</dbReference>
<evidence type="ECO:0000256" key="2">
    <source>
        <dbReference type="ARBA" id="ARBA00022741"/>
    </source>
</evidence>
<dbReference type="PROSITE" id="PS51194">
    <property type="entry name" value="HELICASE_CTER"/>
    <property type="match status" value="1"/>
</dbReference>
<dbReference type="GO" id="GO:0003724">
    <property type="term" value="F:RNA helicase activity"/>
    <property type="evidence" value="ECO:0007669"/>
    <property type="project" value="UniProtKB-EC"/>
</dbReference>
<keyword evidence="5" id="KW-0067">ATP-binding</keyword>
<dbReference type="GO" id="GO:0016787">
    <property type="term" value="F:hydrolase activity"/>
    <property type="evidence" value="ECO:0007669"/>
    <property type="project" value="UniProtKB-KW"/>
</dbReference>
<sequence length="657" mass="73865">MTYLINNNSNVTKRVEFAENSDSQSTLRANGLGLSLIKSYEELERPELPIDAVSSQLVEILAKNDTSIIIGETGSGKSTQVPQLCVKAGLHEMGKIGITQPRRVAAFALANRVAEEMETQVGDKVGYKFRFNNETSEETNVVFLTDGILLREAIFDSFLSSYTTIIIDEAHERSLHTDILLYLLRMIQKQRRENSDMNPLKLVIMSATMNSEKISAYFDNAPIYYIEGRTYPVELFYANSLTIKDDDDYVYNAVSVVLDLHESEPIDHDFLVFLTGQEDIEKAQKMVKDDQKNATTRKILPLGLYASLSTQMQARAFSKAPQGTRKVIFATNIAETSLTIPGIRIVIDTGRVKQKLYSSQEYEKMDEMPTPEILRSNLCGVLLELSSIGLKSPSTIKLLDQPNKENIEAALDMLEKINAITVKKKLVKNVAKSFVELTSLGKKLSDFPVDPIFARILIAAEKLNCLEEALTVVAFISSEDVFLPLPSSLKEEEKYTRKFDTNEGDHIKFLNIFRAYKSAKNSLKHQELKEWCVSNCINERRLQNVIKARKQLRDTCINKKYNVGSCGLNTSLLRQAIAHGLFMNACEYDPVSKSFKLISSPGIKVKIHPSSCLAMHRPTTIVFTELVRTKDLFARTVSLVDAEWIKKALDPQNGLLS</sequence>
<dbReference type="Pfam" id="PF07717">
    <property type="entry name" value="OB_NTP_bind"/>
    <property type="match status" value="1"/>
</dbReference>
<keyword evidence="4" id="KW-0347">Helicase</keyword>
<dbReference type="GO" id="GO:0005730">
    <property type="term" value="C:nucleolus"/>
    <property type="evidence" value="ECO:0007669"/>
    <property type="project" value="TreeGrafter"/>
</dbReference>
<evidence type="ECO:0000256" key="1">
    <source>
        <dbReference type="ARBA" id="ARBA00012552"/>
    </source>
</evidence>
<dbReference type="SMART" id="SM00487">
    <property type="entry name" value="DEXDc"/>
    <property type="match status" value="1"/>
</dbReference>
<keyword evidence="3" id="KW-0378">Hydrolase</keyword>
<dbReference type="AlphaFoldDB" id="A0A914D2Y9"/>
<dbReference type="InterPro" id="IPR011545">
    <property type="entry name" value="DEAD/DEAH_box_helicase_dom"/>
</dbReference>
<dbReference type="EC" id="3.6.4.13" evidence="1"/>
<dbReference type="PANTHER" id="PTHR18934">
    <property type="entry name" value="ATP-DEPENDENT RNA HELICASE"/>
    <property type="match status" value="1"/>
</dbReference>
<dbReference type="Gene3D" id="3.40.50.300">
    <property type="entry name" value="P-loop containing nucleotide triphosphate hydrolases"/>
    <property type="match status" value="2"/>
</dbReference>
<evidence type="ECO:0000256" key="4">
    <source>
        <dbReference type="ARBA" id="ARBA00022806"/>
    </source>
</evidence>
<evidence type="ECO:0000313" key="9">
    <source>
        <dbReference type="Proteomes" id="UP000887540"/>
    </source>
</evidence>
<dbReference type="InterPro" id="IPR014001">
    <property type="entry name" value="Helicase_ATP-bd"/>
</dbReference>
<dbReference type="Gene3D" id="1.20.120.1080">
    <property type="match status" value="1"/>
</dbReference>
<dbReference type="GO" id="GO:0005524">
    <property type="term" value="F:ATP binding"/>
    <property type="evidence" value="ECO:0007669"/>
    <property type="project" value="UniProtKB-KW"/>
</dbReference>
<evidence type="ECO:0000256" key="5">
    <source>
        <dbReference type="ARBA" id="ARBA00022840"/>
    </source>
</evidence>
<evidence type="ECO:0000259" key="7">
    <source>
        <dbReference type="PROSITE" id="PS51192"/>
    </source>
</evidence>
<dbReference type="InterPro" id="IPR011709">
    <property type="entry name" value="DEAD-box_helicase_OB_fold"/>
</dbReference>
<keyword evidence="2" id="KW-0547">Nucleotide-binding</keyword>
<protein>
    <recommendedName>
        <fullName evidence="1">RNA helicase</fullName>
        <ecNumber evidence="1">3.6.4.13</ecNumber>
    </recommendedName>
</protein>
<accession>A0A914D2Y9</accession>
<feature type="domain" description="Helicase C-terminal" evidence="8">
    <location>
        <begin position="253"/>
        <end position="438"/>
    </location>
</feature>
<organism evidence="9 10">
    <name type="scientific">Acrobeloides nanus</name>
    <dbReference type="NCBI Taxonomy" id="290746"/>
    <lineage>
        <taxon>Eukaryota</taxon>
        <taxon>Metazoa</taxon>
        <taxon>Ecdysozoa</taxon>
        <taxon>Nematoda</taxon>
        <taxon>Chromadorea</taxon>
        <taxon>Rhabditida</taxon>
        <taxon>Tylenchina</taxon>
        <taxon>Cephalobomorpha</taxon>
        <taxon>Cephaloboidea</taxon>
        <taxon>Cephalobidae</taxon>
        <taxon>Acrobeloides</taxon>
    </lineage>
</organism>
<dbReference type="Pfam" id="PF00271">
    <property type="entry name" value="Helicase_C"/>
    <property type="match status" value="1"/>
</dbReference>
<dbReference type="CDD" id="cd18791">
    <property type="entry name" value="SF2_C_RHA"/>
    <property type="match status" value="1"/>
</dbReference>
<dbReference type="SUPFAM" id="SSF52540">
    <property type="entry name" value="P-loop containing nucleoside triphosphate hydrolases"/>
    <property type="match status" value="1"/>
</dbReference>
<dbReference type="InterPro" id="IPR007502">
    <property type="entry name" value="Helicase-assoc_dom"/>
</dbReference>
<evidence type="ECO:0000313" key="10">
    <source>
        <dbReference type="WBParaSite" id="ACRNAN_scaffold1738.g11724.t1"/>
    </source>
</evidence>
<feature type="domain" description="Helicase ATP-binding" evidence="7">
    <location>
        <begin position="58"/>
        <end position="227"/>
    </location>
</feature>
<keyword evidence="9" id="KW-1185">Reference proteome</keyword>
<dbReference type="Pfam" id="PF00270">
    <property type="entry name" value="DEAD"/>
    <property type="match status" value="1"/>
</dbReference>
<dbReference type="PANTHER" id="PTHR18934:SF118">
    <property type="entry name" value="ATP-DEPENDENT RNA HELICASE DHX33"/>
    <property type="match status" value="1"/>
</dbReference>
<reference evidence="10" key="1">
    <citation type="submission" date="2022-11" db="UniProtKB">
        <authorList>
            <consortium name="WormBaseParasite"/>
        </authorList>
    </citation>
    <scope>IDENTIFICATION</scope>
</reference>
<dbReference type="GO" id="GO:0045943">
    <property type="term" value="P:positive regulation of transcription by RNA polymerase I"/>
    <property type="evidence" value="ECO:0007669"/>
    <property type="project" value="TreeGrafter"/>
</dbReference>
<comment type="catalytic activity">
    <reaction evidence="6">
        <text>ATP + H2O = ADP + phosphate + H(+)</text>
        <dbReference type="Rhea" id="RHEA:13065"/>
        <dbReference type="ChEBI" id="CHEBI:15377"/>
        <dbReference type="ChEBI" id="CHEBI:15378"/>
        <dbReference type="ChEBI" id="CHEBI:30616"/>
        <dbReference type="ChEBI" id="CHEBI:43474"/>
        <dbReference type="ChEBI" id="CHEBI:456216"/>
        <dbReference type="EC" id="3.6.4.13"/>
    </reaction>
</comment>
<evidence type="ECO:0000259" key="8">
    <source>
        <dbReference type="PROSITE" id="PS51194"/>
    </source>
</evidence>
<dbReference type="InterPro" id="IPR001650">
    <property type="entry name" value="Helicase_C-like"/>
</dbReference>
<proteinExistence type="predicted"/>
<evidence type="ECO:0000256" key="3">
    <source>
        <dbReference type="ARBA" id="ARBA00022801"/>
    </source>
</evidence>
<dbReference type="SMART" id="SM00847">
    <property type="entry name" value="HA2"/>
    <property type="match status" value="1"/>
</dbReference>
<dbReference type="Pfam" id="PF21010">
    <property type="entry name" value="HA2_C"/>
    <property type="match status" value="1"/>
</dbReference>
<name>A0A914D2Y9_9BILA</name>
<dbReference type="InterPro" id="IPR027417">
    <property type="entry name" value="P-loop_NTPase"/>
</dbReference>
<dbReference type="Proteomes" id="UP000887540">
    <property type="component" value="Unplaced"/>
</dbReference>
<dbReference type="GO" id="GO:0003725">
    <property type="term" value="F:double-stranded RNA binding"/>
    <property type="evidence" value="ECO:0007669"/>
    <property type="project" value="TreeGrafter"/>
</dbReference>
<evidence type="ECO:0000256" key="6">
    <source>
        <dbReference type="ARBA" id="ARBA00047984"/>
    </source>
</evidence>